<evidence type="ECO:0000259" key="2">
    <source>
        <dbReference type="Pfam" id="PF26334"/>
    </source>
</evidence>
<proteinExistence type="predicted"/>
<dbReference type="Gene3D" id="3.40.50.2000">
    <property type="entry name" value="Glycogen Phosphorylase B"/>
    <property type="match status" value="2"/>
</dbReference>
<dbReference type="Pfam" id="PF26334">
    <property type="entry name" value="Gtf3_N"/>
    <property type="match status" value="1"/>
</dbReference>
<dbReference type="EMBL" id="JABKKF010000001">
    <property type="protein sequence ID" value="NPD90945.1"/>
    <property type="molecule type" value="Genomic_DNA"/>
</dbReference>
<dbReference type="RefSeq" id="WP_172272485.1">
    <property type="nucleotide sequence ID" value="NZ_CASGMU010000001.1"/>
</dbReference>
<dbReference type="InterPro" id="IPR058591">
    <property type="entry name" value="Gtf3_N"/>
</dbReference>
<name>A0ABX2AJQ2_9BACT</name>
<feature type="domain" description="Glucosyltransferase 3-like C-terminal" evidence="3">
    <location>
        <begin position="172"/>
        <end position="337"/>
    </location>
</feature>
<dbReference type="Proteomes" id="UP000714420">
    <property type="component" value="Unassembled WGS sequence"/>
</dbReference>
<dbReference type="InterPro" id="IPR058592">
    <property type="entry name" value="Gtf3_C"/>
</dbReference>
<organism evidence="4 5">
    <name type="scientific">Xylanibacter muris</name>
    <dbReference type="NCBI Taxonomy" id="2736290"/>
    <lineage>
        <taxon>Bacteria</taxon>
        <taxon>Pseudomonadati</taxon>
        <taxon>Bacteroidota</taxon>
        <taxon>Bacteroidia</taxon>
        <taxon>Bacteroidales</taxon>
        <taxon>Prevotellaceae</taxon>
        <taxon>Xylanibacter</taxon>
    </lineage>
</organism>
<keyword evidence="1" id="KW-0808">Transferase</keyword>
<reference evidence="4 5" key="1">
    <citation type="submission" date="2020-05" db="EMBL/GenBank/DDBJ databases">
        <title>Distinct polysaccharide utilization as determinants for interspecies competition between intestinal Prevotella spp.</title>
        <authorList>
            <person name="Galvez E.J.C."/>
            <person name="Iljazovic A."/>
            <person name="Strowig T."/>
        </authorList>
    </citation>
    <scope>NUCLEOTIDE SEQUENCE [LARGE SCALE GENOMIC DNA]</scope>
    <source>
        <strain evidence="4 5">PMUR</strain>
    </source>
</reference>
<evidence type="ECO:0000313" key="5">
    <source>
        <dbReference type="Proteomes" id="UP000714420"/>
    </source>
</evidence>
<keyword evidence="5" id="KW-1185">Reference proteome</keyword>
<feature type="domain" description="Glucosyltransferase 3-like N-terminal" evidence="2">
    <location>
        <begin position="5"/>
        <end position="143"/>
    </location>
</feature>
<evidence type="ECO:0000259" key="3">
    <source>
        <dbReference type="Pfam" id="PF26337"/>
    </source>
</evidence>
<comment type="caution">
    <text evidence="4">The sequence shown here is derived from an EMBL/GenBank/DDBJ whole genome shotgun (WGS) entry which is preliminary data.</text>
</comment>
<dbReference type="SUPFAM" id="SSF53756">
    <property type="entry name" value="UDP-Glycosyltransferase/glycogen phosphorylase"/>
    <property type="match status" value="1"/>
</dbReference>
<dbReference type="PIRSF" id="PIRSF007023">
    <property type="entry name" value="UDP-Galf_transf"/>
    <property type="match status" value="1"/>
</dbReference>
<sequence>MVRLCYITRNYRGVSSAGNKAKTDNEDTLVGMGAVNLGLRRTFYRNKVLTFFIDLAGIIKFVFSVRNDDLVLLQYPVKKYFSFLCMVARFRHARTMTVIHDLGSFRRRKLTVGKEIGRLSNADYVIASNTVMRKWLQSNGLHNTVRPLGLFDYHSPSPVPDNTGCTEDDNRLIYAGALGMRKNAFLLDADKISFGCKIHIYGNRKGLPQLNDSENIIFHDFCPADDFISKVNNGWGLVWDGDSLDCCTGNFGEYLRYNSPHKVSFYLRAGLPVIIWREAALADIIEKQGLGFCIDRLDEIENRLRDITAKEMETIKANVRIVSEKLNEGGFLKDAVAAVMREL</sequence>
<gene>
    <name evidence="4" type="ORF">HPS56_00970</name>
</gene>
<protein>
    <submittedName>
        <fullName evidence="4">Galactofuranosyltransferase</fullName>
    </submittedName>
</protein>
<accession>A0ABX2AJQ2</accession>
<dbReference type="Pfam" id="PF26337">
    <property type="entry name" value="Gtf3_C"/>
    <property type="match status" value="1"/>
</dbReference>
<evidence type="ECO:0000313" key="4">
    <source>
        <dbReference type="EMBL" id="NPD90945.1"/>
    </source>
</evidence>
<evidence type="ECO:0000256" key="1">
    <source>
        <dbReference type="ARBA" id="ARBA00022679"/>
    </source>
</evidence>